<dbReference type="RefSeq" id="WP_330146112.1">
    <property type="nucleotide sequence ID" value="NZ_JAZDQU010000002.1"/>
</dbReference>
<keyword evidence="3" id="KW-1185">Reference proteome</keyword>
<dbReference type="PANTHER" id="PTHR14087:SF7">
    <property type="entry name" value="THYMOCYTE NUCLEAR PROTEIN 1"/>
    <property type="match status" value="1"/>
</dbReference>
<evidence type="ECO:0000313" key="3">
    <source>
        <dbReference type="Proteomes" id="UP001337681"/>
    </source>
</evidence>
<dbReference type="InterPro" id="IPR047197">
    <property type="entry name" value="THYN1-like_EVE"/>
</dbReference>
<dbReference type="Pfam" id="PF01878">
    <property type="entry name" value="EVE"/>
    <property type="match status" value="1"/>
</dbReference>
<dbReference type="SUPFAM" id="SSF88697">
    <property type="entry name" value="PUA domain-like"/>
    <property type="match status" value="1"/>
</dbReference>
<feature type="domain" description="EVE" evidence="1">
    <location>
        <begin position="2"/>
        <end position="132"/>
    </location>
</feature>
<dbReference type="InterPro" id="IPR052181">
    <property type="entry name" value="5hmC_binding"/>
</dbReference>
<proteinExistence type="predicted"/>
<dbReference type="PANTHER" id="PTHR14087">
    <property type="entry name" value="THYMOCYTE NUCLEAR PROTEIN 1"/>
    <property type="match status" value="1"/>
</dbReference>
<name>A0ABU7H2C0_9SPHI</name>
<dbReference type="InterPro" id="IPR002740">
    <property type="entry name" value="EVE_domain"/>
</dbReference>
<accession>A0ABU7H2C0</accession>
<evidence type="ECO:0000259" key="1">
    <source>
        <dbReference type="Pfam" id="PF01878"/>
    </source>
</evidence>
<dbReference type="Proteomes" id="UP001337681">
    <property type="component" value="Unassembled WGS sequence"/>
</dbReference>
<gene>
    <name evidence="2" type="ORF">VRU49_07240</name>
</gene>
<dbReference type="EMBL" id="JAZDQU010000002">
    <property type="protein sequence ID" value="MEE1885212.1"/>
    <property type="molecule type" value="Genomic_DNA"/>
</dbReference>
<dbReference type="Gene3D" id="3.10.590.10">
    <property type="entry name" value="ph1033 like domains"/>
    <property type="match status" value="1"/>
</dbReference>
<comment type="caution">
    <text evidence="2">The sequence shown here is derived from an EMBL/GenBank/DDBJ whole genome shotgun (WGS) entry which is preliminary data.</text>
</comment>
<dbReference type="CDD" id="cd21133">
    <property type="entry name" value="EVE"/>
    <property type="match status" value="1"/>
</dbReference>
<protein>
    <submittedName>
        <fullName evidence="2">EVE domain-containing protein</fullName>
    </submittedName>
</protein>
<dbReference type="InterPro" id="IPR015947">
    <property type="entry name" value="PUA-like_sf"/>
</dbReference>
<organism evidence="2 3">
    <name type="scientific">Pedobacter flavus</name>
    <dbReference type="NCBI Taxonomy" id="3113906"/>
    <lineage>
        <taxon>Bacteria</taxon>
        <taxon>Pseudomonadati</taxon>
        <taxon>Bacteroidota</taxon>
        <taxon>Sphingobacteriia</taxon>
        <taxon>Sphingobacteriales</taxon>
        <taxon>Sphingobacteriaceae</taxon>
        <taxon>Pedobacter</taxon>
    </lineage>
</organism>
<sequence>MNHWLVKSEPNKYSWERMLQDGETFWDGVRNYQARNNLREMKKGDLVLFYHSNIGKEVVGVTKVVKEFYQDPTTEDPNWVVVNISPVESLKNPVTLEQIKKDDLLKNISLIKQSRLSVMPIKREEFDRILELSNP</sequence>
<evidence type="ECO:0000313" key="2">
    <source>
        <dbReference type="EMBL" id="MEE1885212.1"/>
    </source>
</evidence>
<reference evidence="2 3" key="1">
    <citation type="submission" date="2024-01" db="EMBL/GenBank/DDBJ databases">
        <title>Pedobacter sp. nov., isolated from oil-contaminated soil.</title>
        <authorList>
            <person name="Le N.T.T."/>
        </authorList>
    </citation>
    <scope>NUCLEOTIDE SEQUENCE [LARGE SCALE GENOMIC DNA]</scope>
    <source>
        <strain evidence="2 3">VNH31</strain>
    </source>
</reference>